<dbReference type="SUPFAM" id="SSF55144">
    <property type="entry name" value="LigT-like"/>
    <property type="match status" value="1"/>
</dbReference>
<dbReference type="AlphaFoldDB" id="A0A919KRL8"/>
<dbReference type="Pfam" id="PF13563">
    <property type="entry name" value="2_5_RNA_ligase2"/>
    <property type="match status" value="1"/>
</dbReference>
<evidence type="ECO:0000313" key="2">
    <source>
        <dbReference type="Proteomes" id="UP000627369"/>
    </source>
</evidence>
<organism evidence="1 2">
    <name type="scientific">Promicromonospora soli</name>
    <dbReference type="NCBI Taxonomy" id="2035533"/>
    <lineage>
        <taxon>Bacteria</taxon>
        <taxon>Bacillati</taxon>
        <taxon>Actinomycetota</taxon>
        <taxon>Actinomycetes</taxon>
        <taxon>Micrococcales</taxon>
        <taxon>Promicromonosporaceae</taxon>
        <taxon>Promicromonospora</taxon>
    </lineage>
</organism>
<dbReference type="RefSeq" id="WP_189668627.1">
    <property type="nucleotide sequence ID" value="NZ_BNAS01000002.1"/>
</dbReference>
<evidence type="ECO:0000313" key="1">
    <source>
        <dbReference type="EMBL" id="GHH69536.1"/>
    </source>
</evidence>
<proteinExistence type="predicted"/>
<keyword evidence="2" id="KW-1185">Reference proteome</keyword>
<comment type="caution">
    <text evidence="1">The sequence shown here is derived from an EMBL/GenBank/DDBJ whole genome shotgun (WGS) entry which is preliminary data.</text>
</comment>
<dbReference type="Proteomes" id="UP000627369">
    <property type="component" value="Unassembled WGS sequence"/>
</dbReference>
<evidence type="ECO:0008006" key="3">
    <source>
        <dbReference type="Google" id="ProtNLM"/>
    </source>
</evidence>
<sequence>MTDYAALYADHDTMTNHWWWRPGWQVGTRFYAWHITQDDQPNVWDLVRRYRDAVGTFDTLDPIPDSWLHMTLQGVGHVENIDTATRDRATNSVAQRLRTLAPITTTYTRAHIVGEAVILPPDNPEAFADVRRAIRAGITDALGECPESEDGFRAHISVAYSNATTDAAPIRAALDRAEPTTPAPATYTHVSLIRMHRDHRMYEWDTIRTVPLGGS</sequence>
<dbReference type="InterPro" id="IPR009097">
    <property type="entry name" value="Cyclic_Pdiesterase"/>
</dbReference>
<protein>
    <recommendedName>
        <fullName evidence="3">2'-5' RNA ligase superfamily protein</fullName>
    </recommendedName>
</protein>
<reference evidence="1" key="1">
    <citation type="journal article" date="2014" name="Int. J. Syst. Evol. Microbiol.">
        <title>Complete genome sequence of Corynebacterium casei LMG S-19264T (=DSM 44701T), isolated from a smear-ripened cheese.</title>
        <authorList>
            <consortium name="US DOE Joint Genome Institute (JGI-PGF)"/>
            <person name="Walter F."/>
            <person name="Albersmeier A."/>
            <person name="Kalinowski J."/>
            <person name="Ruckert C."/>
        </authorList>
    </citation>
    <scope>NUCLEOTIDE SEQUENCE</scope>
    <source>
        <strain evidence="1">CGMCC 4.7398</strain>
    </source>
</reference>
<dbReference type="Gene3D" id="3.90.1140.10">
    <property type="entry name" value="Cyclic phosphodiesterase"/>
    <property type="match status" value="1"/>
</dbReference>
<name>A0A919KRL8_9MICO</name>
<dbReference type="EMBL" id="BNAS01000002">
    <property type="protein sequence ID" value="GHH69536.1"/>
    <property type="molecule type" value="Genomic_DNA"/>
</dbReference>
<accession>A0A919KRL8</accession>
<reference evidence="1" key="2">
    <citation type="submission" date="2020-09" db="EMBL/GenBank/DDBJ databases">
        <authorList>
            <person name="Sun Q."/>
            <person name="Zhou Y."/>
        </authorList>
    </citation>
    <scope>NUCLEOTIDE SEQUENCE</scope>
    <source>
        <strain evidence="1">CGMCC 4.7398</strain>
    </source>
</reference>
<gene>
    <name evidence="1" type="ORF">GCM10017772_14650</name>
</gene>